<dbReference type="EMBL" id="BPLR01012774">
    <property type="protein sequence ID" value="GIY56505.1"/>
    <property type="molecule type" value="Genomic_DNA"/>
</dbReference>
<name>A0AAV4UG13_CAEEX</name>
<evidence type="ECO:0000313" key="2">
    <source>
        <dbReference type="Proteomes" id="UP001054945"/>
    </source>
</evidence>
<dbReference type="Proteomes" id="UP001054945">
    <property type="component" value="Unassembled WGS sequence"/>
</dbReference>
<proteinExistence type="predicted"/>
<reference evidence="1 2" key="1">
    <citation type="submission" date="2021-06" db="EMBL/GenBank/DDBJ databases">
        <title>Caerostris extrusa draft genome.</title>
        <authorList>
            <person name="Kono N."/>
            <person name="Arakawa K."/>
        </authorList>
    </citation>
    <scope>NUCLEOTIDE SEQUENCE [LARGE SCALE GENOMIC DNA]</scope>
</reference>
<accession>A0AAV4UG13</accession>
<gene>
    <name evidence="1" type="ORF">CEXT_682121</name>
</gene>
<keyword evidence="2" id="KW-1185">Reference proteome</keyword>
<evidence type="ECO:0000313" key="1">
    <source>
        <dbReference type="EMBL" id="GIY56505.1"/>
    </source>
</evidence>
<sequence length="66" mass="7158">MVLGHRRREHSYLLNGLSSMLFFQEIGNLIKGGVDPHNSQPSAVFNGAQIKICCGVNNSQIGTTSN</sequence>
<dbReference type="AlphaFoldDB" id="A0AAV4UG13"/>
<organism evidence="1 2">
    <name type="scientific">Caerostris extrusa</name>
    <name type="common">Bark spider</name>
    <name type="synonym">Caerostris bankana</name>
    <dbReference type="NCBI Taxonomy" id="172846"/>
    <lineage>
        <taxon>Eukaryota</taxon>
        <taxon>Metazoa</taxon>
        <taxon>Ecdysozoa</taxon>
        <taxon>Arthropoda</taxon>
        <taxon>Chelicerata</taxon>
        <taxon>Arachnida</taxon>
        <taxon>Araneae</taxon>
        <taxon>Araneomorphae</taxon>
        <taxon>Entelegynae</taxon>
        <taxon>Araneoidea</taxon>
        <taxon>Araneidae</taxon>
        <taxon>Caerostris</taxon>
    </lineage>
</organism>
<comment type="caution">
    <text evidence="1">The sequence shown here is derived from an EMBL/GenBank/DDBJ whole genome shotgun (WGS) entry which is preliminary data.</text>
</comment>
<protein>
    <submittedName>
        <fullName evidence="1">Uncharacterized protein</fullName>
    </submittedName>
</protein>